<reference evidence="2 3" key="1">
    <citation type="submission" date="2020-03" db="EMBL/GenBank/DDBJ databases">
        <authorList>
            <person name="Wang L."/>
            <person name="He N."/>
            <person name="Li Y."/>
            <person name="Fang Y."/>
            <person name="Zhang F."/>
        </authorList>
    </citation>
    <scope>NUCLEOTIDE SEQUENCE [LARGE SCALE GENOMIC DNA]</scope>
    <source>
        <strain evidence="3">hsmgli-8</strain>
    </source>
</reference>
<protein>
    <submittedName>
        <fullName evidence="2">GNAT family N-acetyltransferase</fullName>
        <ecNumber evidence="2">2.3.1.-</ecNumber>
    </submittedName>
</protein>
<evidence type="ECO:0000259" key="1">
    <source>
        <dbReference type="PROSITE" id="PS51186"/>
    </source>
</evidence>
<keyword evidence="3" id="KW-1185">Reference proteome</keyword>
<keyword evidence="2" id="KW-0012">Acyltransferase</keyword>
<dbReference type="Pfam" id="PF13673">
    <property type="entry name" value="Acetyltransf_10"/>
    <property type="match status" value="1"/>
</dbReference>
<comment type="caution">
    <text evidence="2">The sequence shown here is derived from an EMBL/GenBank/DDBJ whole genome shotgun (WGS) entry which is preliminary data.</text>
</comment>
<dbReference type="RefSeq" id="WP_168081172.1">
    <property type="nucleotide sequence ID" value="NZ_JAAVJI010000001.1"/>
</dbReference>
<dbReference type="InterPro" id="IPR000182">
    <property type="entry name" value="GNAT_dom"/>
</dbReference>
<keyword evidence="2" id="KW-0808">Transferase</keyword>
<dbReference type="Proteomes" id="UP000746535">
    <property type="component" value="Unassembled WGS sequence"/>
</dbReference>
<name>A0ABX0Y9P4_9PSED</name>
<evidence type="ECO:0000313" key="2">
    <source>
        <dbReference type="EMBL" id="NJO99750.1"/>
    </source>
</evidence>
<feature type="domain" description="N-acetyltransferase" evidence="1">
    <location>
        <begin position="8"/>
        <end position="151"/>
    </location>
</feature>
<accession>A0ABX0Y9P4</accession>
<proteinExistence type="predicted"/>
<dbReference type="PROSITE" id="PS51186">
    <property type="entry name" value="GNAT"/>
    <property type="match status" value="1"/>
</dbReference>
<dbReference type="CDD" id="cd04301">
    <property type="entry name" value="NAT_SF"/>
    <property type="match status" value="1"/>
</dbReference>
<dbReference type="InterPro" id="IPR016181">
    <property type="entry name" value="Acyl_CoA_acyltransferase"/>
</dbReference>
<gene>
    <name evidence="2" type="ORF">HBH25_02580</name>
</gene>
<dbReference type="NCBIfam" id="NF007644">
    <property type="entry name" value="PRK10314.1"/>
    <property type="match status" value="1"/>
</dbReference>
<dbReference type="SUPFAM" id="SSF55729">
    <property type="entry name" value="Acyl-CoA N-acyltransferases (Nat)"/>
    <property type="match status" value="1"/>
</dbReference>
<dbReference type="EMBL" id="JAAVJI010000001">
    <property type="protein sequence ID" value="NJO99750.1"/>
    <property type="molecule type" value="Genomic_DNA"/>
</dbReference>
<dbReference type="GO" id="GO:0016746">
    <property type="term" value="F:acyltransferase activity"/>
    <property type="evidence" value="ECO:0007669"/>
    <property type="project" value="UniProtKB-KW"/>
</dbReference>
<dbReference type="EC" id="2.3.1.-" evidence="2"/>
<dbReference type="Gene3D" id="3.40.630.30">
    <property type="match status" value="1"/>
</dbReference>
<evidence type="ECO:0000313" key="3">
    <source>
        <dbReference type="Proteomes" id="UP000746535"/>
    </source>
</evidence>
<sequence length="151" mass="17007">MPVTWTCLHHHDLDKATLYDVLRLRCEVFIVEQHCPYQDIDDRDLAGDTHHLLAHEEGRLVAYLRLLAPCAEAPAAIGRVLTAPEGRGRGLGHQLMEQAIAACERLWPGQPLYLSAQAHLQAYYGRYGFIAQGDSYLEDGIPHIDMHRSGR</sequence>
<organism evidence="2 3">
    <name type="scientific">Pseudomonas quercus</name>
    <dbReference type="NCBI Taxonomy" id="2722792"/>
    <lineage>
        <taxon>Bacteria</taxon>
        <taxon>Pseudomonadati</taxon>
        <taxon>Pseudomonadota</taxon>
        <taxon>Gammaproteobacteria</taxon>
        <taxon>Pseudomonadales</taxon>
        <taxon>Pseudomonadaceae</taxon>
        <taxon>Pseudomonas</taxon>
    </lineage>
</organism>